<name>A0AAV4X6G2_CAEEX</name>
<sequence>MCLPHNCPKLCTFDDAKKLPSTLFESGYSRHCAAGGNLLLSKQSPAMTATFVSFRIGSRIMTIFDFPRVPDLFGDWYECGFREHVSGYEQEDIFFYLE</sequence>
<evidence type="ECO:0000313" key="2">
    <source>
        <dbReference type="Proteomes" id="UP001054945"/>
    </source>
</evidence>
<comment type="caution">
    <text evidence="1">The sequence shown here is derived from an EMBL/GenBank/DDBJ whole genome shotgun (WGS) entry which is preliminary data.</text>
</comment>
<reference evidence="1 2" key="1">
    <citation type="submission" date="2021-06" db="EMBL/GenBank/DDBJ databases">
        <title>Caerostris extrusa draft genome.</title>
        <authorList>
            <person name="Kono N."/>
            <person name="Arakawa K."/>
        </authorList>
    </citation>
    <scope>NUCLEOTIDE SEQUENCE [LARGE SCALE GENOMIC DNA]</scope>
</reference>
<dbReference type="Proteomes" id="UP001054945">
    <property type="component" value="Unassembled WGS sequence"/>
</dbReference>
<keyword evidence="2" id="KW-1185">Reference proteome</keyword>
<evidence type="ECO:0000313" key="1">
    <source>
        <dbReference type="EMBL" id="GIY90152.1"/>
    </source>
</evidence>
<accession>A0AAV4X6G2</accession>
<protein>
    <submittedName>
        <fullName evidence="1">Uncharacterized protein</fullName>
    </submittedName>
</protein>
<proteinExistence type="predicted"/>
<dbReference type="AlphaFoldDB" id="A0AAV4X6G2"/>
<organism evidence="1 2">
    <name type="scientific">Caerostris extrusa</name>
    <name type="common">Bark spider</name>
    <name type="synonym">Caerostris bankana</name>
    <dbReference type="NCBI Taxonomy" id="172846"/>
    <lineage>
        <taxon>Eukaryota</taxon>
        <taxon>Metazoa</taxon>
        <taxon>Ecdysozoa</taxon>
        <taxon>Arthropoda</taxon>
        <taxon>Chelicerata</taxon>
        <taxon>Arachnida</taxon>
        <taxon>Araneae</taxon>
        <taxon>Araneomorphae</taxon>
        <taxon>Entelegynae</taxon>
        <taxon>Araneoidea</taxon>
        <taxon>Araneidae</taxon>
        <taxon>Caerostris</taxon>
    </lineage>
</organism>
<gene>
    <name evidence="1" type="ORF">CEXT_519961</name>
</gene>
<dbReference type="EMBL" id="BPLR01017296">
    <property type="protein sequence ID" value="GIY90152.1"/>
    <property type="molecule type" value="Genomic_DNA"/>
</dbReference>